<sequence length="134" mass="15089">MFYKEIQPVEGKALWLSRVRSSFARTSLGNWSSAQNAPRDTAFHSVRFARYFHWSLSCLSEDELASKSQHRLPREGRSETTENDGASPKSYICGGNSPCTKKNASKASVASNARKIDKASPILTQDCRHDWKHK</sequence>
<proteinExistence type="predicted"/>
<accession>A0ABQ7FVW3</accession>
<evidence type="ECO:0000313" key="2">
    <source>
        <dbReference type="EMBL" id="KAF5826520.1"/>
    </source>
</evidence>
<dbReference type="EMBL" id="MU070863">
    <property type="protein sequence ID" value="KAF5826520.1"/>
    <property type="molecule type" value="Genomic_DNA"/>
</dbReference>
<evidence type="ECO:0000256" key="1">
    <source>
        <dbReference type="SAM" id="MobiDB-lite"/>
    </source>
</evidence>
<gene>
    <name evidence="2" type="ORF">DUNSADRAFT_2832</name>
</gene>
<name>A0ABQ7FVW3_DUNSA</name>
<dbReference type="Proteomes" id="UP000815325">
    <property type="component" value="Unassembled WGS sequence"/>
</dbReference>
<organism evidence="2 3">
    <name type="scientific">Dunaliella salina</name>
    <name type="common">Green alga</name>
    <name type="synonym">Protococcus salinus</name>
    <dbReference type="NCBI Taxonomy" id="3046"/>
    <lineage>
        <taxon>Eukaryota</taxon>
        <taxon>Viridiplantae</taxon>
        <taxon>Chlorophyta</taxon>
        <taxon>core chlorophytes</taxon>
        <taxon>Chlorophyceae</taxon>
        <taxon>CS clade</taxon>
        <taxon>Chlamydomonadales</taxon>
        <taxon>Dunaliellaceae</taxon>
        <taxon>Dunaliella</taxon>
    </lineage>
</organism>
<evidence type="ECO:0008006" key="4">
    <source>
        <dbReference type="Google" id="ProtNLM"/>
    </source>
</evidence>
<reference evidence="2" key="1">
    <citation type="submission" date="2017-08" db="EMBL/GenBank/DDBJ databases">
        <authorList>
            <person name="Polle J.E."/>
            <person name="Barry K."/>
            <person name="Cushman J."/>
            <person name="Schmutz J."/>
            <person name="Tran D."/>
            <person name="Hathwaick L.T."/>
            <person name="Yim W.C."/>
            <person name="Jenkins J."/>
            <person name="Mckie-Krisberg Z.M."/>
            <person name="Prochnik S."/>
            <person name="Lindquist E."/>
            <person name="Dockter R.B."/>
            <person name="Adam C."/>
            <person name="Molina H."/>
            <person name="Bunkerborg J."/>
            <person name="Jin E."/>
            <person name="Buchheim M."/>
            <person name="Magnuson J."/>
        </authorList>
    </citation>
    <scope>NUCLEOTIDE SEQUENCE</scope>
    <source>
        <strain evidence="2">CCAP 19/18</strain>
    </source>
</reference>
<comment type="caution">
    <text evidence="2">The sequence shown here is derived from an EMBL/GenBank/DDBJ whole genome shotgun (WGS) entry which is preliminary data.</text>
</comment>
<keyword evidence="3" id="KW-1185">Reference proteome</keyword>
<evidence type="ECO:0000313" key="3">
    <source>
        <dbReference type="Proteomes" id="UP000815325"/>
    </source>
</evidence>
<protein>
    <recommendedName>
        <fullName evidence="4">Encoded protein</fullName>
    </recommendedName>
</protein>
<feature type="region of interest" description="Disordered" evidence="1">
    <location>
        <begin position="63"/>
        <end position="98"/>
    </location>
</feature>